<feature type="signal peptide" evidence="1">
    <location>
        <begin position="1"/>
        <end position="23"/>
    </location>
</feature>
<evidence type="ECO:0000256" key="1">
    <source>
        <dbReference type="SAM" id="SignalP"/>
    </source>
</evidence>
<gene>
    <name evidence="2" type="ORF">SAMN05421855_10125</name>
</gene>
<reference evidence="2 3" key="1">
    <citation type="submission" date="2016-10" db="EMBL/GenBank/DDBJ databases">
        <authorList>
            <person name="de Groot N.N."/>
        </authorList>
    </citation>
    <scope>NUCLEOTIDE SEQUENCE [LARGE SCALE GENOMIC DNA]</scope>
    <source>
        <strain evidence="2 3">DSM 16195</strain>
    </source>
</reference>
<evidence type="ECO:0000313" key="3">
    <source>
        <dbReference type="Proteomes" id="UP000199321"/>
    </source>
</evidence>
<dbReference type="EMBL" id="FNBA01000001">
    <property type="protein sequence ID" value="SDE30734.1"/>
    <property type="molecule type" value="Genomic_DNA"/>
</dbReference>
<sequence>MKAKNITLLFIALLTLCPFTQYAQEKSISQAFWVHEDPVYPAKVSDYEEYCTILADSCEKYDIKEANWTTISTDDLRYYSLSRIDNMGDLDNSRFSLLQENMGTDEFNELFDNFDNCYDSHYDYIIHLDNELSYMPAEIAEAQNNLEFRKLEFWYMTPQNLQKVLGLAKKFKKLYADKKSKEYYQVFRSGFGAQGQFIIVSISAKSAEDYERIRKANKELLGEARTPIYNDLLKSIIKTESLNGYIRRDLSYTPKM</sequence>
<evidence type="ECO:0000313" key="2">
    <source>
        <dbReference type="EMBL" id="SDE30734.1"/>
    </source>
</evidence>
<feature type="chain" id="PRO_5011506349" evidence="1">
    <location>
        <begin position="24"/>
        <end position="256"/>
    </location>
</feature>
<dbReference type="OrthoDB" id="1426903at2"/>
<dbReference type="RefSeq" id="WP_093139234.1">
    <property type="nucleotide sequence ID" value="NZ_BMWO01000001.1"/>
</dbReference>
<accession>A0A1G7BUB9</accession>
<proteinExistence type="predicted"/>
<dbReference type="AlphaFoldDB" id="A0A1G7BUB9"/>
<protein>
    <submittedName>
        <fullName evidence="2">Uncharacterized protein</fullName>
    </submittedName>
</protein>
<organism evidence="2 3">
    <name type="scientific">Ulvibacter litoralis</name>
    <dbReference type="NCBI Taxonomy" id="227084"/>
    <lineage>
        <taxon>Bacteria</taxon>
        <taxon>Pseudomonadati</taxon>
        <taxon>Bacteroidota</taxon>
        <taxon>Flavobacteriia</taxon>
        <taxon>Flavobacteriales</taxon>
        <taxon>Flavobacteriaceae</taxon>
        <taxon>Ulvibacter</taxon>
    </lineage>
</organism>
<dbReference type="Proteomes" id="UP000199321">
    <property type="component" value="Unassembled WGS sequence"/>
</dbReference>
<name>A0A1G7BUB9_9FLAO</name>
<keyword evidence="1" id="KW-0732">Signal</keyword>
<keyword evidence="3" id="KW-1185">Reference proteome</keyword>